<accession>A0A9J6P4S6</accession>
<dbReference type="Proteomes" id="UP001056429">
    <property type="component" value="Unassembled WGS sequence"/>
</dbReference>
<comment type="caution">
    <text evidence="5">The sequence shown here is derived from an EMBL/GenBank/DDBJ whole genome shotgun (WGS) entry which is preliminary data.</text>
</comment>
<evidence type="ECO:0000256" key="3">
    <source>
        <dbReference type="ARBA" id="ARBA00022840"/>
    </source>
</evidence>
<evidence type="ECO:0000256" key="2">
    <source>
        <dbReference type="ARBA" id="ARBA00022741"/>
    </source>
</evidence>
<dbReference type="EMBL" id="JAGSOJ010000003">
    <property type="protein sequence ID" value="MCM1991236.1"/>
    <property type="molecule type" value="Genomic_DNA"/>
</dbReference>
<dbReference type="GO" id="GO:0009236">
    <property type="term" value="P:cobalamin biosynthetic process"/>
    <property type="evidence" value="ECO:0007669"/>
    <property type="project" value="InterPro"/>
</dbReference>
<dbReference type="InterPro" id="IPR036451">
    <property type="entry name" value="CblAdoTrfase-like_sf"/>
</dbReference>
<reference evidence="5" key="2">
    <citation type="submission" date="2021-04" db="EMBL/GenBank/DDBJ databases">
        <authorList>
            <person name="Dong X."/>
        </authorList>
    </citation>
    <scope>NUCLEOTIDE SEQUENCE</scope>
    <source>
        <strain evidence="5">ZWT</strain>
    </source>
</reference>
<keyword evidence="1" id="KW-0808">Transferase</keyword>
<dbReference type="GO" id="GO:0006580">
    <property type="term" value="P:ethanolamine metabolic process"/>
    <property type="evidence" value="ECO:0007669"/>
    <property type="project" value="InterPro"/>
</dbReference>
<gene>
    <name evidence="5" type="ORF">KDK92_15990</name>
</gene>
<keyword evidence="3" id="KW-0067">ATP-binding</keyword>
<dbReference type="GO" id="GO:0008817">
    <property type="term" value="F:corrinoid adenosyltransferase activity"/>
    <property type="evidence" value="ECO:0007669"/>
    <property type="project" value="InterPro"/>
</dbReference>
<organism evidence="5 6">
    <name type="scientific">Oceanirhabdus seepicola</name>
    <dbReference type="NCBI Taxonomy" id="2828781"/>
    <lineage>
        <taxon>Bacteria</taxon>
        <taxon>Bacillati</taxon>
        <taxon>Bacillota</taxon>
        <taxon>Clostridia</taxon>
        <taxon>Eubacteriales</taxon>
        <taxon>Clostridiaceae</taxon>
        <taxon>Oceanirhabdus</taxon>
    </lineage>
</organism>
<sequence>MSVLTESKLRMELKKKDIKEFKINKSDIVTPSAKAYLSEKNIRLIIVDEEIQEGNEPKNTTKINNVDKGIIPKYELVEGGFFQNKPEFMTQLYGNKLVYKDHPTIVLRGKLDSFQAKILEAQILAHKNKKTSLVEDLEGVLALVRGILKSEVIGEELKEFTLLKMKEDEIREMSHHPEKYFNKGHMFPNYEMGEIVLALNSLRTGIREVEIYALKAFKDRDGEVKRKDIMRYLNRLSSCFYVMMLKFNAGQY</sequence>
<reference evidence="5" key="1">
    <citation type="journal article" date="2021" name="mSystems">
        <title>Bacteria and Archaea Synergistically Convert Glycine Betaine to Biogenic Methane in the Formosa Cold Seep of the South China Sea.</title>
        <authorList>
            <person name="Li L."/>
            <person name="Zhang W."/>
            <person name="Zhang S."/>
            <person name="Song L."/>
            <person name="Sun Q."/>
            <person name="Zhang H."/>
            <person name="Xiang H."/>
            <person name="Dong X."/>
        </authorList>
    </citation>
    <scope>NUCLEOTIDE SEQUENCE</scope>
    <source>
        <strain evidence="5">ZWT</strain>
    </source>
</reference>
<dbReference type="GO" id="GO:0005524">
    <property type="term" value="F:ATP binding"/>
    <property type="evidence" value="ECO:0007669"/>
    <property type="project" value="UniProtKB-KW"/>
</dbReference>
<keyword evidence="6" id="KW-1185">Reference proteome</keyword>
<proteinExistence type="predicted"/>
<evidence type="ECO:0000256" key="1">
    <source>
        <dbReference type="ARBA" id="ARBA00022679"/>
    </source>
</evidence>
<protein>
    <submittedName>
        <fullName evidence="5">Cobalamin adenosyltransferase</fullName>
    </submittedName>
</protein>
<dbReference type="RefSeq" id="WP_250860342.1">
    <property type="nucleotide sequence ID" value="NZ_JAGSOJ010000003.1"/>
</dbReference>
<dbReference type="PIRSF" id="PIRSF012294">
    <property type="entry name" value="ATR_EutT"/>
    <property type="match status" value="1"/>
</dbReference>
<dbReference type="InterPro" id="IPR009194">
    <property type="entry name" value="AdoTrfase_EutT"/>
</dbReference>
<evidence type="ECO:0000259" key="4">
    <source>
        <dbReference type="Pfam" id="PF01923"/>
    </source>
</evidence>
<dbReference type="InterPro" id="IPR016030">
    <property type="entry name" value="CblAdoTrfase-like"/>
</dbReference>
<dbReference type="Gene3D" id="1.20.1200.10">
    <property type="entry name" value="Cobalamin adenosyltransferase-like"/>
    <property type="match status" value="1"/>
</dbReference>
<dbReference type="SUPFAM" id="SSF89028">
    <property type="entry name" value="Cobalamin adenosyltransferase-like"/>
    <property type="match status" value="1"/>
</dbReference>
<dbReference type="AlphaFoldDB" id="A0A9J6P4S6"/>
<name>A0A9J6P4S6_9CLOT</name>
<keyword evidence="2" id="KW-0547">Nucleotide-binding</keyword>
<evidence type="ECO:0000313" key="5">
    <source>
        <dbReference type="EMBL" id="MCM1991236.1"/>
    </source>
</evidence>
<evidence type="ECO:0000313" key="6">
    <source>
        <dbReference type="Proteomes" id="UP001056429"/>
    </source>
</evidence>
<dbReference type="Pfam" id="PF01923">
    <property type="entry name" value="Cob_adeno_trans"/>
    <property type="match status" value="1"/>
</dbReference>
<feature type="domain" description="Cobalamin adenosyltransferase-like" evidence="4">
    <location>
        <begin position="88"/>
        <end position="245"/>
    </location>
</feature>